<dbReference type="GO" id="GO:0005975">
    <property type="term" value="P:carbohydrate metabolic process"/>
    <property type="evidence" value="ECO:0007669"/>
    <property type="project" value="InterPro"/>
</dbReference>
<dbReference type="PANTHER" id="PTHR43442">
    <property type="entry name" value="GLUCONOKINASE-RELATED"/>
    <property type="match status" value="1"/>
</dbReference>
<evidence type="ECO:0000313" key="11">
    <source>
        <dbReference type="Proteomes" id="UP000030161"/>
    </source>
</evidence>
<dbReference type="InterPro" id="IPR027417">
    <property type="entry name" value="P-loop_NTPase"/>
</dbReference>
<keyword evidence="4 9" id="KW-0808">Transferase</keyword>
<evidence type="ECO:0000256" key="2">
    <source>
        <dbReference type="ARBA" id="ARBA00008420"/>
    </source>
</evidence>
<evidence type="ECO:0000256" key="9">
    <source>
        <dbReference type="RuleBase" id="RU363066"/>
    </source>
</evidence>
<dbReference type="EC" id="2.7.1.12" evidence="3 9"/>
<organism evidence="10 11">
    <name type="scientific">Candida albicans P78048</name>
    <dbReference type="NCBI Taxonomy" id="1094989"/>
    <lineage>
        <taxon>Eukaryota</taxon>
        <taxon>Fungi</taxon>
        <taxon>Dikarya</taxon>
        <taxon>Ascomycota</taxon>
        <taxon>Saccharomycotina</taxon>
        <taxon>Pichiomycetes</taxon>
        <taxon>Debaryomycetaceae</taxon>
        <taxon>Candida/Lodderomyces clade</taxon>
        <taxon>Candida</taxon>
    </lineage>
</organism>
<dbReference type="CDD" id="cd02021">
    <property type="entry name" value="GntK"/>
    <property type="match status" value="1"/>
</dbReference>
<reference evidence="10 11" key="1">
    <citation type="submission" date="2013-12" db="EMBL/GenBank/DDBJ databases">
        <title>The Genome Sequence of Candida albicans P78048.</title>
        <authorList>
            <consortium name="The Broad Institute Genome Sequencing Platform"/>
            <consortium name="The Broad Institute Genome Sequencing Center for Infectious Disease"/>
            <person name="Cuomo C."/>
            <person name="Bennett R."/>
            <person name="Hirakawa M."/>
            <person name="Noverr M."/>
            <person name="Mitchell A."/>
            <person name="Young S.K."/>
            <person name="Zeng Q."/>
            <person name="Gargeya S."/>
            <person name="Fitzgerald M."/>
            <person name="Abouelleil A."/>
            <person name="Alvarado L."/>
            <person name="Berlin A.M."/>
            <person name="Chapman S.B."/>
            <person name="Dewar J."/>
            <person name="Goldberg J."/>
            <person name="Griggs A."/>
            <person name="Gujja S."/>
            <person name="Hansen M."/>
            <person name="Howarth C."/>
            <person name="Imamovic A."/>
            <person name="Larimer J."/>
            <person name="McCowan C."/>
            <person name="Murphy C."/>
            <person name="Pearson M."/>
            <person name="Priest M."/>
            <person name="Roberts A."/>
            <person name="Saif S."/>
            <person name="Shea T."/>
            <person name="Sykes S."/>
            <person name="Wortman J."/>
            <person name="Nusbaum C."/>
            <person name="Birren B."/>
        </authorList>
    </citation>
    <scope>NUCLEOTIDE SEQUENCE [LARGE SCALE GENOMIC DNA]</scope>
    <source>
        <strain evidence="10 11">P78048</strain>
    </source>
</reference>
<evidence type="ECO:0000256" key="4">
    <source>
        <dbReference type="ARBA" id="ARBA00022679"/>
    </source>
</evidence>
<evidence type="ECO:0000256" key="6">
    <source>
        <dbReference type="ARBA" id="ARBA00022777"/>
    </source>
</evidence>
<dbReference type="Pfam" id="PF01202">
    <property type="entry name" value="SKI"/>
    <property type="match status" value="1"/>
</dbReference>
<dbReference type="AlphaFoldDB" id="A0AB34PVY2"/>
<gene>
    <name evidence="10" type="ORF">MG3_01847</name>
</gene>
<keyword evidence="5 9" id="KW-0547">Nucleotide-binding</keyword>
<accession>A0AB34PVY2</accession>
<evidence type="ECO:0000256" key="1">
    <source>
        <dbReference type="ARBA" id="ARBA00004875"/>
    </source>
</evidence>
<comment type="similarity">
    <text evidence="2 9">Belongs to the gluconokinase GntK/GntV family.</text>
</comment>
<proteinExistence type="inferred from homology"/>
<comment type="pathway">
    <text evidence="1 9">Carbohydrate acid metabolism; D-gluconate degradation.</text>
</comment>
<dbReference type="EMBL" id="AJIX01000012">
    <property type="protein sequence ID" value="KGR14971.1"/>
    <property type="molecule type" value="Genomic_DNA"/>
</dbReference>
<dbReference type="InterPro" id="IPR031322">
    <property type="entry name" value="Shikimate/glucono_kinase"/>
</dbReference>
<dbReference type="SUPFAM" id="SSF52540">
    <property type="entry name" value="P-loop containing nucleoside triphosphate hydrolases"/>
    <property type="match status" value="1"/>
</dbReference>
<keyword evidence="6 9" id="KW-0418">Kinase</keyword>
<evidence type="ECO:0000256" key="7">
    <source>
        <dbReference type="ARBA" id="ARBA00022840"/>
    </source>
</evidence>
<dbReference type="GO" id="GO:0005524">
    <property type="term" value="F:ATP binding"/>
    <property type="evidence" value="ECO:0007669"/>
    <property type="project" value="UniProtKB-KW"/>
</dbReference>
<evidence type="ECO:0000256" key="5">
    <source>
        <dbReference type="ARBA" id="ARBA00022741"/>
    </source>
</evidence>
<dbReference type="Gene3D" id="3.40.50.300">
    <property type="entry name" value="P-loop containing nucleotide triphosphate hydrolases"/>
    <property type="match status" value="1"/>
</dbReference>
<sequence length="191" mass="21477">MTMTTTNTTVIVVGGPAGTGKTTQGELISKHFQCPFIEGDALHPQENVDKMSQGIPLTDEDRWGWLKQLSQVSSSKAHESENTTKIAVVSCSILKKKYRDFIKENSVDPLIKFRFVFLYTTFEELMSRVENRKGHYMKSDMVKSQYDIMEIPHNGELLQNGGDAITVDTSGKSPEQIFKEIIVTDNILSKN</sequence>
<keyword evidence="7 9" id="KW-0067">ATP-binding</keyword>
<name>A0AB34PVY2_CANAX</name>
<comment type="caution">
    <text evidence="10">The sequence shown here is derived from an EMBL/GenBank/DDBJ whole genome shotgun (WGS) entry which is preliminary data.</text>
</comment>
<dbReference type="Proteomes" id="UP000030161">
    <property type="component" value="Unassembled WGS sequence"/>
</dbReference>
<evidence type="ECO:0000256" key="8">
    <source>
        <dbReference type="ARBA" id="ARBA00048090"/>
    </source>
</evidence>
<dbReference type="NCBIfam" id="TIGR01313">
    <property type="entry name" value="therm_gnt_kin"/>
    <property type="match status" value="1"/>
</dbReference>
<dbReference type="GO" id="GO:0046316">
    <property type="term" value="F:gluconokinase activity"/>
    <property type="evidence" value="ECO:0007669"/>
    <property type="project" value="UniProtKB-EC"/>
</dbReference>
<comment type="catalytic activity">
    <reaction evidence="8 9">
        <text>D-gluconate + ATP = 6-phospho-D-gluconate + ADP + H(+)</text>
        <dbReference type="Rhea" id="RHEA:19433"/>
        <dbReference type="ChEBI" id="CHEBI:15378"/>
        <dbReference type="ChEBI" id="CHEBI:18391"/>
        <dbReference type="ChEBI" id="CHEBI:30616"/>
        <dbReference type="ChEBI" id="CHEBI:58759"/>
        <dbReference type="ChEBI" id="CHEBI:456216"/>
        <dbReference type="EC" id="2.7.1.12"/>
    </reaction>
</comment>
<protein>
    <recommendedName>
        <fullName evidence="3 9">Gluconokinase</fullName>
        <ecNumber evidence="3 9">2.7.1.12</ecNumber>
    </recommendedName>
</protein>
<dbReference type="GO" id="GO:0005737">
    <property type="term" value="C:cytoplasm"/>
    <property type="evidence" value="ECO:0007669"/>
    <property type="project" value="TreeGrafter"/>
</dbReference>
<dbReference type="PANTHER" id="PTHR43442:SF3">
    <property type="entry name" value="GLUCONOKINASE-RELATED"/>
    <property type="match status" value="1"/>
</dbReference>
<evidence type="ECO:0000313" key="10">
    <source>
        <dbReference type="EMBL" id="KGR14971.1"/>
    </source>
</evidence>
<evidence type="ECO:0000256" key="3">
    <source>
        <dbReference type="ARBA" id="ARBA00012054"/>
    </source>
</evidence>
<dbReference type="InterPro" id="IPR006001">
    <property type="entry name" value="Therm_gnt_kin"/>
</dbReference>